<protein>
    <recommendedName>
        <fullName evidence="2">RING-type domain-containing protein</fullName>
    </recommendedName>
</protein>
<comment type="caution">
    <text evidence="3">The sequence shown here is derived from an EMBL/GenBank/DDBJ whole genome shotgun (WGS) entry which is preliminary data.</text>
</comment>
<dbReference type="EMBL" id="MCFD01000001">
    <property type="protein sequence ID" value="ORX74367.1"/>
    <property type="molecule type" value="Genomic_DNA"/>
</dbReference>
<evidence type="ECO:0000256" key="1">
    <source>
        <dbReference type="PROSITE-ProRule" id="PRU00175"/>
    </source>
</evidence>
<keyword evidence="4" id="KW-1185">Reference proteome</keyword>
<keyword evidence="1" id="KW-0479">Metal-binding</keyword>
<reference evidence="3 4" key="1">
    <citation type="submission" date="2016-07" db="EMBL/GenBank/DDBJ databases">
        <title>Pervasive Adenine N6-methylation of Active Genes in Fungi.</title>
        <authorList>
            <consortium name="DOE Joint Genome Institute"/>
            <person name="Mondo S.J."/>
            <person name="Dannebaum R.O."/>
            <person name="Kuo R.C."/>
            <person name="Labutti K."/>
            <person name="Haridas S."/>
            <person name="Kuo A."/>
            <person name="Salamov A."/>
            <person name="Ahrendt S.R."/>
            <person name="Lipzen A."/>
            <person name="Sullivan W."/>
            <person name="Andreopoulos W.B."/>
            <person name="Clum A."/>
            <person name="Lindquist E."/>
            <person name="Daum C."/>
            <person name="Ramamoorthy G.K."/>
            <person name="Gryganskyi A."/>
            <person name="Culley D."/>
            <person name="Magnuson J.K."/>
            <person name="James T.Y."/>
            <person name="O'Malley M.A."/>
            <person name="Stajich J.E."/>
            <person name="Spatafora J.W."/>
            <person name="Visel A."/>
            <person name="Grigoriev I.V."/>
        </authorList>
    </citation>
    <scope>NUCLEOTIDE SEQUENCE [LARGE SCALE GENOMIC DNA]</scope>
    <source>
        <strain evidence="3 4">ATCC 12442</strain>
    </source>
</reference>
<dbReference type="SMART" id="SM00184">
    <property type="entry name" value="RING"/>
    <property type="match status" value="1"/>
</dbReference>
<dbReference type="CDD" id="cd16454">
    <property type="entry name" value="RING-H2_PA-TM-RING"/>
    <property type="match status" value="1"/>
</dbReference>
<dbReference type="GeneID" id="63806668"/>
<dbReference type="RefSeq" id="XP_040747578.1">
    <property type="nucleotide sequence ID" value="XM_040890020.1"/>
</dbReference>
<gene>
    <name evidence="3" type="ORF">DL89DRAFT_289946</name>
</gene>
<dbReference type="OrthoDB" id="8062037at2759"/>
<dbReference type="Gene3D" id="3.30.40.10">
    <property type="entry name" value="Zinc/RING finger domain, C3HC4 (zinc finger)"/>
    <property type="match status" value="1"/>
</dbReference>
<dbReference type="PROSITE" id="PS50089">
    <property type="entry name" value="ZF_RING_2"/>
    <property type="match status" value="1"/>
</dbReference>
<dbReference type="GO" id="GO:0016567">
    <property type="term" value="P:protein ubiquitination"/>
    <property type="evidence" value="ECO:0007669"/>
    <property type="project" value="UniProtKB-UniPathway"/>
</dbReference>
<accession>A0A1Y1WLD2</accession>
<dbReference type="Pfam" id="PF13639">
    <property type="entry name" value="zf-RING_2"/>
    <property type="match status" value="1"/>
</dbReference>
<proteinExistence type="predicted"/>
<evidence type="ECO:0000313" key="4">
    <source>
        <dbReference type="Proteomes" id="UP000193922"/>
    </source>
</evidence>
<sequence>MSRQQDPLYVPRFQFRPRDAPNKQENVFEEHELSLLRTKILTEDELRELLTTQLDKYSRITKPALIQATIPKHIISIDIVSSTESCECAISRNFFTPDCSVCLRDFEAGSEVRILVCGHYFHTDCIDAWLTKHSATCPVCKSDMVSALNLPPRKPATPAQNSQDI</sequence>
<feature type="domain" description="RING-type" evidence="2">
    <location>
        <begin position="99"/>
        <end position="141"/>
    </location>
</feature>
<dbReference type="InterPro" id="IPR013083">
    <property type="entry name" value="Znf_RING/FYVE/PHD"/>
</dbReference>
<dbReference type="STRING" id="61395.A0A1Y1WLD2"/>
<evidence type="ECO:0000259" key="2">
    <source>
        <dbReference type="PROSITE" id="PS50089"/>
    </source>
</evidence>
<keyword evidence="1" id="KW-0863">Zinc-finger</keyword>
<dbReference type="SUPFAM" id="SSF57850">
    <property type="entry name" value="RING/U-box"/>
    <property type="match status" value="1"/>
</dbReference>
<name>A0A1Y1WLD2_9FUNG</name>
<organism evidence="3 4">
    <name type="scientific">Linderina pennispora</name>
    <dbReference type="NCBI Taxonomy" id="61395"/>
    <lineage>
        <taxon>Eukaryota</taxon>
        <taxon>Fungi</taxon>
        <taxon>Fungi incertae sedis</taxon>
        <taxon>Zoopagomycota</taxon>
        <taxon>Kickxellomycotina</taxon>
        <taxon>Kickxellomycetes</taxon>
        <taxon>Kickxellales</taxon>
        <taxon>Kickxellaceae</taxon>
        <taxon>Linderina</taxon>
    </lineage>
</organism>
<dbReference type="InterPro" id="IPR001841">
    <property type="entry name" value="Znf_RING"/>
</dbReference>
<dbReference type="GO" id="GO:0008270">
    <property type="term" value="F:zinc ion binding"/>
    <property type="evidence" value="ECO:0007669"/>
    <property type="project" value="UniProtKB-KW"/>
</dbReference>
<dbReference type="PANTHER" id="PTHR45676">
    <property type="entry name" value="RING-H2 FINGER PROTEIN ATL51-RELATED"/>
    <property type="match status" value="1"/>
</dbReference>
<keyword evidence="1" id="KW-0862">Zinc</keyword>
<dbReference type="AlphaFoldDB" id="A0A1Y1WLD2"/>
<dbReference type="Proteomes" id="UP000193922">
    <property type="component" value="Unassembled WGS sequence"/>
</dbReference>
<dbReference type="UniPathway" id="UPA00143"/>
<evidence type="ECO:0000313" key="3">
    <source>
        <dbReference type="EMBL" id="ORX74367.1"/>
    </source>
</evidence>